<dbReference type="AlphaFoldDB" id="A0A4V3A7E3"/>
<protein>
    <submittedName>
        <fullName evidence="2">Autotransporter domain-containing protein</fullName>
    </submittedName>
</protein>
<evidence type="ECO:0000259" key="1">
    <source>
        <dbReference type="PROSITE" id="PS51208"/>
    </source>
</evidence>
<accession>A0A4V3A7E3</accession>
<dbReference type="Pfam" id="PF03797">
    <property type="entry name" value="Autotransporter"/>
    <property type="match status" value="1"/>
</dbReference>
<dbReference type="RefSeq" id="WP_133283280.1">
    <property type="nucleotide sequence ID" value="NZ_SMSI01000001.1"/>
</dbReference>
<name>A0A4V3A7E3_9HYPH</name>
<dbReference type="NCBIfam" id="TIGR01414">
    <property type="entry name" value="autotrans_barl"/>
    <property type="match status" value="1"/>
</dbReference>
<dbReference type="InterPro" id="IPR006315">
    <property type="entry name" value="OM_autotransptr_brl_dom"/>
</dbReference>
<dbReference type="GO" id="GO:0019867">
    <property type="term" value="C:outer membrane"/>
    <property type="evidence" value="ECO:0007669"/>
    <property type="project" value="InterPro"/>
</dbReference>
<dbReference type="Proteomes" id="UP000295131">
    <property type="component" value="Unassembled WGS sequence"/>
</dbReference>
<comment type="caution">
    <text evidence="2">The sequence shown here is derived from an EMBL/GenBank/DDBJ whole genome shotgun (WGS) entry which is preliminary data.</text>
</comment>
<dbReference type="EMBL" id="SMSI01000001">
    <property type="protein sequence ID" value="TDH38445.1"/>
    <property type="molecule type" value="Genomic_DNA"/>
</dbReference>
<keyword evidence="3" id="KW-1185">Reference proteome</keyword>
<organism evidence="2 3">
    <name type="scientific">Pseudohoeflea suaedae</name>
    <dbReference type="NCBI Taxonomy" id="877384"/>
    <lineage>
        <taxon>Bacteria</taxon>
        <taxon>Pseudomonadati</taxon>
        <taxon>Pseudomonadota</taxon>
        <taxon>Alphaproteobacteria</taxon>
        <taxon>Hyphomicrobiales</taxon>
        <taxon>Rhizobiaceae</taxon>
        <taxon>Pseudohoeflea</taxon>
    </lineage>
</organism>
<dbReference type="PROSITE" id="PS51208">
    <property type="entry name" value="AUTOTRANSPORTER"/>
    <property type="match status" value="1"/>
</dbReference>
<evidence type="ECO:0000313" key="3">
    <source>
        <dbReference type="Proteomes" id="UP000295131"/>
    </source>
</evidence>
<gene>
    <name evidence="2" type="ORF">E2A64_04850</name>
</gene>
<proteinExistence type="predicted"/>
<reference evidence="2 3" key="1">
    <citation type="journal article" date="2013" name="Int. J. Syst. Evol. Microbiol.">
        <title>Hoeflea suaedae sp. nov., an endophytic bacterium isolated from the root of the halophyte Suaeda maritima.</title>
        <authorList>
            <person name="Chung E.J."/>
            <person name="Park J.A."/>
            <person name="Pramanik P."/>
            <person name="Bibi F."/>
            <person name="Jeon C.O."/>
            <person name="Chung Y.R."/>
        </authorList>
    </citation>
    <scope>NUCLEOTIDE SEQUENCE [LARGE SCALE GENOMIC DNA]</scope>
    <source>
        <strain evidence="2 3">YC6898</strain>
    </source>
</reference>
<dbReference type="OrthoDB" id="9804931at2"/>
<dbReference type="InterPro" id="IPR036709">
    <property type="entry name" value="Autotransporte_beta_dom_sf"/>
</dbReference>
<dbReference type="Gene3D" id="2.40.128.130">
    <property type="entry name" value="Autotransporter beta-domain"/>
    <property type="match status" value="1"/>
</dbReference>
<evidence type="ECO:0000313" key="2">
    <source>
        <dbReference type="EMBL" id="TDH38445.1"/>
    </source>
</evidence>
<dbReference type="SUPFAM" id="SSF103515">
    <property type="entry name" value="Autotransporter"/>
    <property type="match status" value="1"/>
</dbReference>
<feature type="domain" description="Autotransporter" evidence="1">
    <location>
        <begin position="1"/>
        <end position="155"/>
    </location>
</feature>
<sequence>MREEGVHKSRGYSLGGSAFEPFAGLAYTHLRTDGFSESGGTAALRVEGTTMDTTYTTLGMRASRNLELGGVVTVLRGSLGWQHAFGDVDPTSTARFETGDSFTVSNTPIDEDVALIEAGLDFQLDNGATIGIGYSGQFGSQAEENGVNAKMRVQF</sequence>
<dbReference type="InterPro" id="IPR005546">
    <property type="entry name" value="Autotransporte_beta"/>
</dbReference>